<dbReference type="Pfam" id="PF03937">
    <property type="entry name" value="Sdh5"/>
    <property type="match status" value="1"/>
</dbReference>
<organism evidence="6 8">
    <name type="scientific">Alternaria alternata</name>
    <name type="common">Alternaria rot fungus</name>
    <name type="synonym">Torula alternata</name>
    <dbReference type="NCBI Taxonomy" id="5599"/>
    <lineage>
        <taxon>Eukaryota</taxon>
        <taxon>Fungi</taxon>
        <taxon>Dikarya</taxon>
        <taxon>Ascomycota</taxon>
        <taxon>Pezizomycotina</taxon>
        <taxon>Dothideomycetes</taxon>
        <taxon>Pleosporomycetidae</taxon>
        <taxon>Pleosporales</taxon>
        <taxon>Pleosporineae</taxon>
        <taxon>Pleosporaceae</taxon>
        <taxon>Alternaria</taxon>
        <taxon>Alternaria sect. Alternaria</taxon>
        <taxon>Alternaria alternata complex</taxon>
    </lineage>
</organism>
<evidence type="ECO:0000313" key="6">
    <source>
        <dbReference type="EMBL" id="OAG23064.1"/>
    </source>
</evidence>
<feature type="compositionally biased region" description="Basic and acidic residues" evidence="5">
    <location>
        <begin position="239"/>
        <end position="250"/>
    </location>
</feature>
<dbReference type="GO" id="GO:0034553">
    <property type="term" value="P:mitochondrial respiratory chain complex II assembly"/>
    <property type="evidence" value="ECO:0007669"/>
    <property type="project" value="TreeGrafter"/>
</dbReference>
<reference evidence="6 8" key="1">
    <citation type="submission" date="2016-05" db="EMBL/GenBank/DDBJ databases">
        <title>Comparative analysis of secretome profiles of manganese(II)-oxidizing ascomycete fungi.</title>
        <authorList>
            <consortium name="DOE Joint Genome Institute"/>
            <person name="Zeiner C.A."/>
            <person name="Purvine S.O."/>
            <person name="Zink E.M."/>
            <person name="Wu S."/>
            <person name="Pasa-Tolic L."/>
            <person name="Chaput D.L."/>
            <person name="Haridas S."/>
            <person name="Grigoriev I.V."/>
            <person name="Santelli C.M."/>
            <person name="Hansel C.M."/>
        </authorList>
    </citation>
    <scope>NUCLEOTIDE SEQUENCE [LARGE SCALE GENOMIC DNA]</scope>
    <source>
        <strain evidence="6 8">SRC1lrK2f</strain>
    </source>
</reference>
<dbReference type="OMA" id="EMEGAKF"/>
<reference evidence="7" key="3">
    <citation type="journal article" date="2019" name="J. ISSAAS">
        <title>Genomics, evolutionary history and diagnostics of the Alternaria alternata species group including apple and Asian pear pathotypes.</title>
        <authorList>
            <person name="Armitage A.D."/>
            <person name="Cockerton H.M."/>
            <person name="Sreenivasaprasad S."/>
            <person name="Woodhall J."/>
            <person name="Lane C."/>
            <person name="Harrison R.J."/>
            <person name="Clarkson J.P."/>
        </authorList>
    </citation>
    <scope>NUCLEOTIDE SEQUENCE</scope>
    <source>
        <strain evidence="7">FERA 1177</strain>
    </source>
</reference>
<dbReference type="Proteomes" id="UP000077248">
    <property type="component" value="Unassembled WGS sequence"/>
</dbReference>
<dbReference type="SUPFAM" id="SSF109910">
    <property type="entry name" value="YgfY-like"/>
    <property type="match status" value="1"/>
</dbReference>
<name>A0A177DTI3_ALTAL</name>
<comment type="subunit">
    <text evidence="4">Interacts with the flavoprotein subunit within the SDH catalytic dimer.</text>
</comment>
<keyword evidence="2 4" id="KW-0496">Mitochondrion</keyword>
<dbReference type="VEuPathDB" id="FungiDB:CC77DRAFT_1006481"/>
<dbReference type="RefSeq" id="XP_018388485.1">
    <property type="nucleotide sequence ID" value="XM_018523419.1"/>
</dbReference>
<dbReference type="PANTHER" id="PTHR12469">
    <property type="entry name" value="PROTEIN EMI5 HOMOLOG, MITOCHONDRIAL"/>
    <property type="match status" value="1"/>
</dbReference>
<evidence type="ECO:0000313" key="7">
    <source>
        <dbReference type="EMBL" id="RYN74291.1"/>
    </source>
</evidence>
<reference evidence="9" key="2">
    <citation type="journal article" date="2019" name="bioRxiv">
        <title>Genomics, evolutionary history and diagnostics of the Alternaria alternata species group including apple and Asian pear pathotypes.</title>
        <authorList>
            <person name="Armitage A.D."/>
            <person name="Cockerton H.M."/>
            <person name="Sreenivasaprasad S."/>
            <person name="Woodhall J.W."/>
            <person name="Lane C.R."/>
            <person name="Harrison R.J."/>
            <person name="Clarkson J.P."/>
        </authorList>
    </citation>
    <scope>NUCLEOTIDE SEQUENCE [LARGE SCALE GENOMIC DNA]</scope>
    <source>
        <strain evidence="9">FERA 1177</strain>
    </source>
</reference>
<evidence type="ECO:0000256" key="2">
    <source>
        <dbReference type="ARBA" id="ARBA00023128"/>
    </source>
</evidence>
<evidence type="ECO:0000256" key="1">
    <source>
        <dbReference type="ARBA" id="ARBA00004305"/>
    </source>
</evidence>
<dbReference type="Gene3D" id="1.10.150.250">
    <property type="entry name" value="Flavinator of succinate dehydrogenase"/>
    <property type="match status" value="1"/>
</dbReference>
<dbReference type="AlphaFoldDB" id="A0A177DTI3"/>
<feature type="compositionally biased region" description="Basic and acidic residues" evidence="5">
    <location>
        <begin position="93"/>
        <end position="104"/>
    </location>
</feature>
<keyword evidence="8" id="KW-1185">Reference proteome</keyword>
<keyword evidence="3 4" id="KW-0143">Chaperone</keyword>
<evidence type="ECO:0000256" key="5">
    <source>
        <dbReference type="SAM" id="MobiDB-lite"/>
    </source>
</evidence>
<dbReference type="GO" id="GO:0005759">
    <property type="term" value="C:mitochondrial matrix"/>
    <property type="evidence" value="ECO:0007669"/>
    <property type="project" value="UniProtKB-SubCell"/>
</dbReference>
<evidence type="ECO:0000256" key="4">
    <source>
        <dbReference type="HAMAP-Rule" id="MF_03057"/>
    </source>
</evidence>
<protein>
    <recommendedName>
        <fullName evidence="4">Succinate dehydrogenase assembly factor 2, mitochondrial</fullName>
        <shortName evidence="4">SDH assembly factor 2</shortName>
        <shortName evidence="4">SDHAF2</shortName>
    </recommendedName>
</protein>
<dbReference type="GO" id="GO:0006099">
    <property type="term" value="P:tricarboxylic acid cycle"/>
    <property type="evidence" value="ECO:0007669"/>
    <property type="project" value="TreeGrafter"/>
</dbReference>
<dbReference type="GeneID" id="29109013"/>
<feature type="region of interest" description="Disordered" evidence="5">
    <location>
        <begin position="232"/>
        <end position="255"/>
    </location>
</feature>
<dbReference type="GO" id="GO:0006121">
    <property type="term" value="P:mitochondrial electron transport, succinate to ubiquinone"/>
    <property type="evidence" value="ECO:0007669"/>
    <property type="project" value="UniProtKB-UniRule"/>
</dbReference>
<dbReference type="InterPro" id="IPR005631">
    <property type="entry name" value="SDH"/>
</dbReference>
<dbReference type="EMBL" id="KV441473">
    <property type="protein sequence ID" value="OAG23064.1"/>
    <property type="molecule type" value="Genomic_DNA"/>
</dbReference>
<dbReference type="HAMAP" id="MF_03057">
    <property type="entry name" value="SDHAF2"/>
    <property type="match status" value="1"/>
</dbReference>
<feature type="region of interest" description="Disordered" evidence="5">
    <location>
        <begin position="87"/>
        <end position="123"/>
    </location>
</feature>
<evidence type="ECO:0000256" key="3">
    <source>
        <dbReference type="ARBA" id="ARBA00023186"/>
    </source>
</evidence>
<dbReference type="KEGG" id="aalt:CC77DRAFT_1006481"/>
<gene>
    <name evidence="7" type="ORF">AA0117_g7190</name>
    <name evidence="6" type="ORF">CC77DRAFT_1006481</name>
</gene>
<comment type="subcellular location">
    <subcellularLocation>
        <location evidence="1 4">Mitochondrion matrix</location>
    </subcellularLocation>
</comment>
<dbReference type="FunFam" id="1.10.150.250:FF:000002">
    <property type="entry name" value="Succinate dehydrogenase assembly factor 2, mitochondrial"/>
    <property type="match status" value="1"/>
</dbReference>
<comment type="similarity">
    <text evidence="4">Belongs to the SDHAF2 family.</text>
</comment>
<proteinExistence type="inferred from homology"/>
<evidence type="ECO:0000313" key="9">
    <source>
        <dbReference type="Proteomes" id="UP000291422"/>
    </source>
</evidence>
<dbReference type="Proteomes" id="UP000291422">
    <property type="component" value="Unassembled WGS sequence"/>
</dbReference>
<evidence type="ECO:0000313" key="8">
    <source>
        <dbReference type="Proteomes" id="UP000077248"/>
    </source>
</evidence>
<accession>A0A177DTI3</accession>
<dbReference type="EMBL" id="PDXD01000018">
    <property type="protein sequence ID" value="RYN74291.1"/>
    <property type="molecule type" value="Genomic_DNA"/>
</dbReference>
<dbReference type="PANTHER" id="PTHR12469:SF2">
    <property type="entry name" value="SUCCINATE DEHYDROGENASE ASSEMBLY FACTOR 2, MITOCHONDRIAL"/>
    <property type="match status" value="1"/>
</dbReference>
<dbReference type="InterPro" id="IPR036714">
    <property type="entry name" value="SDH_sf"/>
</dbReference>
<dbReference type="InterPro" id="IPR028882">
    <property type="entry name" value="SDHAF2"/>
</dbReference>
<dbReference type="STRING" id="5599.A0A177DTI3"/>
<sequence>MASSRLVARSTRALFSLQRTQCRTFSISTIRHNEFEALNKRTNDTSETYRKYQIERPLNPHLTNTTSTIANEMPSIGEDAAPPELITNADSKFTPKDSVPENTKRMTGGTQGSKDQDVSGANSELGVGEMEGAKFKVEPIRRTGEDPNTMRARLLYQSRKRGTLESDLLLSTFADAHLSTMSPSLMQQYDTFLDENDWDIYYWATQEPTPTSHETAEGGGSAMSTANAQGMDATAQTKLPEKDERKRQPGEGEWAQTVGTFKPAYRPVPSRWKGSEILSLLRRHVNERKAGGVIEGEGKTQQEGKGLGMMPEIKNFDQ</sequence>
<feature type="region of interest" description="Disordered" evidence="5">
    <location>
        <begin position="294"/>
        <end position="318"/>
    </location>
</feature>
<comment type="function">
    <text evidence="4">Plays an essential role in the assembly of succinate dehydrogenase (SDH), an enzyme complex (also referred to as respiratory complex II) that is a component of both the tricarboxylic acid (TCA) cycle and the mitochondrial electron transport chain, and which couples the oxidation of succinate to fumarate with the reduction of ubiquinone (coenzyme Q) to ubiquinol. Required for flavinylation (covalent attachment of FAD) of the flavoprotein subunit of the SDH catalytic dimer.</text>
</comment>